<dbReference type="InterPro" id="IPR019775">
    <property type="entry name" value="WD40_repeat_CS"/>
</dbReference>
<dbReference type="OrthoDB" id="674604at2759"/>
<dbReference type="InterPro" id="IPR020472">
    <property type="entry name" value="WD40_PAC1"/>
</dbReference>
<keyword evidence="6" id="KW-1185">Reference proteome</keyword>
<evidence type="ECO:0000313" key="6">
    <source>
        <dbReference type="Proteomes" id="UP000663879"/>
    </source>
</evidence>
<dbReference type="SMART" id="SM00320">
    <property type="entry name" value="WD40"/>
    <property type="match status" value="6"/>
</dbReference>
<evidence type="ECO:0000256" key="3">
    <source>
        <dbReference type="PROSITE-ProRule" id="PRU00221"/>
    </source>
</evidence>
<dbReference type="InterPro" id="IPR001680">
    <property type="entry name" value="WD40_rpt"/>
</dbReference>
<dbReference type="Proteomes" id="UP000663879">
    <property type="component" value="Unassembled WGS sequence"/>
</dbReference>
<sequence>MDDLMISLSCFHKIAYKDIKDKNTIKCTECSAETTNLDDWLKIPGIQIAFKEKEFELERQKFKECLEKFNFFKGDPDFFISKSLEDVTHELDLSRELIIKKINAYYDKLRRKIESEFALKKSKFTEAIRIVENYEQEFKKMSVDDSNFYTKINKIDTNLSDLSSKIKFLEKKIKDLLLKNNVDYILKQTIFQEDYEIYDLKVIGSDKMVSSSYCGPTNLITYGNVNMDSVNDILDDNFVNCICLLDDDLFATGSEDKSIKIWNKNTKERVKTLSGHFGYINAIILSKSGHLISASADKGIIKWDYKNGIFLSLYTGHNSGGVRCLEETPGGTLISIGDDGVFKLWNENGSCLKTISCYNSVNATATCVKFIKDSKFACGYYDGMLRIWNYETGDCVKEIVAHYMGVSCLDLFRNEHLISSSWDGTIKFWNLETFNCENTIEGNDESFNCVQVNEKFDIISGNNRGLIKIWSLYSKVLN</sequence>
<gene>
    <name evidence="5" type="ORF">OXX778_LOCUS12381</name>
</gene>
<keyword evidence="1 3" id="KW-0853">WD repeat</keyword>
<dbReference type="PANTHER" id="PTHR19848:SF8">
    <property type="entry name" value="F-BOX AND WD REPEAT DOMAIN CONTAINING 7"/>
    <property type="match status" value="1"/>
</dbReference>
<dbReference type="SUPFAM" id="SSF50978">
    <property type="entry name" value="WD40 repeat-like"/>
    <property type="match status" value="1"/>
</dbReference>
<comment type="caution">
    <text evidence="5">The sequence shown here is derived from an EMBL/GenBank/DDBJ whole genome shotgun (WGS) entry which is preliminary data.</text>
</comment>
<dbReference type="PROSITE" id="PS50082">
    <property type="entry name" value="WD_REPEATS_2"/>
    <property type="match status" value="2"/>
</dbReference>
<dbReference type="InterPro" id="IPR015943">
    <property type="entry name" value="WD40/YVTN_repeat-like_dom_sf"/>
</dbReference>
<evidence type="ECO:0000256" key="2">
    <source>
        <dbReference type="ARBA" id="ARBA00022737"/>
    </source>
</evidence>
<protein>
    <submittedName>
        <fullName evidence="5">Uncharacterized protein</fullName>
    </submittedName>
</protein>
<reference evidence="5" key="1">
    <citation type="submission" date="2021-02" db="EMBL/GenBank/DDBJ databases">
        <authorList>
            <person name="Nowell W R."/>
        </authorList>
    </citation>
    <scope>NUCLEOTIDE SEQUENCE</scope>
    <source>
        <strain evidence="5">Ploen Becks lab</strain>
    </source>
</reference>
<keyword evidence="4" id="KW-0175">Coiled coil</keyword>
<organism evidence="5 6">
    <name type="scientific">Brachionus calyciflorus</name>
    <dbReference type="NCBI Taxonomy" id="104777"/>
    <lineage>
        <taxon>Eukaryota</taxon>
        <taxon>Metazoa</taxon>
        <taxon>Spiralia</taxon>
        <taxon>Gnathifera</taxon>
        <taxon>Rotifera</taxon>
        <taxon>Eurotatoria</taxon>
        <taxon>Monogononta</taxon>
        <taxon>Pseudotrocha</taxon>
        <taxon>Ploima</taxon>
        <taxon>Brachionidae</taxon>
        <taxon>Brachionus</taxon>
    </lineage>
</organism>
<evidence type="ECO:0000313" key="5">
    <source>
        <dbReference type="EMBL" id="CAF0920960.1"/>
    </source>
</evidence>
<name>A0A814AYV2_9BILA</name>
<dbReference type="Gene3D" id="2.130.10.10">
    <property type="entry name" value="YVTN repeat-like/Quinoprotein amine dehydrogenase"/>
    <property type="match status" value="2"/>
</dbReference>
<dbReference type="InterPro" id="IPR036322">
    <property type="entry name" value="WD40_repeat_dom_sf"/>
</dbReference>
<dbReference type="EMBL" id="CAJNOC010002236">
    <property type="protein sequence ID" value="CAF0920960.1"/>
    <property type="molecule type" value="Genomic_DNA"/>
</dbReference>
<dbReference type="Pfam" id="PF00400">
    <property type="entry name" value="WD40"/>
    <property type="match status" value="5"/>
</dbReference>
<dbReference type="PANTHER" id="PTHR19848">
    <property type="entry name" value="WD40 REPEAT PROTEIN"/>
    <property type="match status" value="1"/>
</dbReference>
<dbReference type="PROSITE" id="PS00678">
    <property type="entry name" value="WD_REPEATS_1"/>
    <property type="match status" value="1"/>
</dbReference>
<evidence type="ECO:0000256" key="1">
    <source>
        <dbReference type="ARBA" id="ARBA00022574"/>
    </source>
</evidence>
<evidence type="ECO:0000256" key="4">
    <source>
        <dbReference type="SAM" id="Coils"/>
    </source>
</evidence>
<proteinExistence type="predicted"/>
<dbReference type="PRINTS" id="PR00320">
    <property type="entry name" value="GPROTEINBRPT"/>
</dbReference>
<feature type="repeat" description="WD" evidence="3">
    <location>
        <begin position="246"/>
        <end position="272"/>
    </location>
</feature>
<keyword evidence="2" id="KW-0677">Repeat</keyword>
<dbReference type="AlphaFoldDB" id="A0A814AYV2"/>
<feature type="repeat" description="WD" evidence="3">
    <location>
        <begin position="399"/>
        <end position="439"/>
    </location>
</feature>
<accession>A0A814AYV2</accession>
<dbReference type="CDD" id="cd00200">
    <property type="entry name" value="WD40"/>
    <property type="match status" value="1"/>
</dbReference>
<feature type="coiled-coil region" evidence="4">
    <location>
        <begin position="152"/>
        <end position="179"/>
    </location>
</feature>